<accession>A0A0U5CFM8</accession>
<protein>
    <submittedName>
        <fullName evidence="5">Uncharacterized protein</fullName>
    </submittedName>
</protein>
<dbReference type="OrthoDB" id="6509636at2759"/>
<keyword evidence="6" id="KW-1185">Reference proteome</keyword>
<gene>
    <name evidence="5" type="ORF">ASPCAL12317</name>
</gene>
<evidence type="ECO:0000256" key="1">
    <source>
        <dbReference type="ARBA" id="ARBA00006432"/>
    </source>
</evidence>
<dbReference type="EMBL" id="CDMC01000013">
    <property type="protein sequence ID" value="CEL09177.1"/>
    <property type="molecule type" value="Genomic_DNA"/>
</dbReference>
<dbReference type="Proteomes" id="UP000054771">
    <property type="component" value="Unassembled WGS sequence"/>
</dbReference>
<dbReference type="InterPro" id="IPR000873">
    <property type="entry name" value="AMP-dep_synth/lig_dom"/>
</dbReference>
<proteinExistence type="inferred from homology"/>
<organism evidence="5 6">
    <name type="scientific">Aspergillus calidoustus</name>
    <dbReference type="NCBI Taxonomy" id="454130"/>
    <lineage>
        <taxon>Eukaryota</taxon>
        <taxon>Fungi</taxon>
        <taxon>Dikarya</taxon>
        <taxon>Ascomycota</taxon>
        <taxon>Pezizomycotina</taxon>
        <taxon>Eurotiomycetes</taxon>
        <taxon>Eurotiomycetidae</taxon>
        <taxon>Eurotiales</taxon>
        <taxon>Aspergillaceae</taxon>
        <taxon>Aspergillus</taxon>
        <taxon>Aspergillus subgen. Nidulantes</taxon>
    </lineage>
</organism>
<sequence length="594" mass="64868">MPHKGPPLDIPEIKGLSIWSFLFETRNDGDNAVFRDADTGNAIPFGVLKRHCETLSTELARGYNIQAGDVICLCCTNSIWYPVAVFAALRLGAIISPTSPECTAEEAAHMVRTVHPKVVIADRRSHHAVERCIKGGNAPDARLLALTVDEGASLGLPSIQTLSCQTAFQQPVAPWHIDPSQTSHDYCAFLCFTSGTTSLPKAVRSLIYMHDAALTWLDQTMLSHQNIIAQLHQVKAYTRDDHPKVVLGVLPFHHITGIVHLLHLPLLLHQDVVIMSRFNMDEMLKTIAAFKCEELWLVPRKDSPQASIAIQLTDSRGHTAILIRLVSDPTVSNPDLQSVQQINTGAAPLGREVISRLEAQYPNIAIRQAWGMTESCSCLTLTPPSDQTYENAHTVGKAVAGTVLNVVRPGTDEEVGVGASGVLLSKILAKGPQVMMGYLNDPKTTCETIRPDGFLRTGDIGYVDDLGFVHIEDRLKEIIKVKGVGVAPAELEDILMGHKSIKDAAVVGVADSYSGQVPKAYVVLRPQFEPSVGIARSIQEYVRQRCSRPKWLRRGIAFVQEIPKSGSGKILRRRLKDMSIILDVAGDVGGSARL</sequence>
<feature type="domain" description="AMP-dependent synthetase/ligase" evidence="3">
    <location>
        <begin position="30"/>
        <end position="439"/>
    </location>
</feature>
<evidence type="ECO:0000259" key="4">
    <source>
        <dbReference type="Pfam" id="PF13193"/>
    </source>
</evidence>
<dbReference type="InterPro" id="IPR045851">
    <property type="entry name" value="AMP-bd_C_sf"/>
</dbReference>
<evidence type="ECO:0000313" key="6">
    <source>
        <dbReference type="Proteomes" id="UP000054771"/>
    </source>
</evidence>
<dbReference type="STRING" id="454130.A0A0U5CFM8"/>
<dbReference type="PROSITE" id="PS00455">
    <property type="entry name" value="AMP_BINDING"/>
    <property type="match status" value="1"/>
</dbReference>
<feature type="domain" description="AMP-binding enzyme C-terminal" evidence="4">
    <location>
        <begin position="490"/>
        <end position="569"/>
    </location>
</feature>
<dbReference type="Pfam" id="PF13193">
    <property type="entry name" value="AMP-binding_C"/>
    <property type="match status" value="1"/>
</dbReference>
<evidence type="ECO:0000313" key="5">
    <source>
        <dbReference type="EMBL" id="CEL09177.1"/>
    </source>
</evidence>
<dbReference type="AlphaFoldDB" id="A0A0U5CFM8"/>
<dbReference type="InterPro" id="IPR025110">
    <property type="entry name" value="AMP-bd_C"/>
</dbReference>
<dbReference type="SUPFAM" id="SSF56801">
    <property type="entry name" value="Acetyl-CoA synthetase-like"/>
    <property type="match status" value="1"/>
</dbReference>
<evidence type="ECO:0000259" key="3">
    <source>
        <dbReference type="Pfam" id="PF00501"/>
    </source>
</evidence>
<dbReference type="InterPro" id="IPR042099">
    <property type="entry name" value="ANL_N_sf"/>
</dbReference>
<dbReference type="PANTHER" id="PTHR24096">
    <property type="entry name" value="LONG-CHAIN-FATTY-ACID--COA LIGASE"/>
    <property type="match status" value="1"/>
</dbReference>
<keyword evidence="2" id="KW-0436">Ligase</keyword>
<evidence type="ECO:0000256" key="2">
    <source>
        <dbReference type="ARBA" id="ARBA00022598"/>
    </source>
</evidence>
<reference evidence="6" key="1">
    <citation type="journal article" date="2016" name="Genome Announc.">
        <title>Draft genome sequences of fungus Aspergillus calidoustus.</title>
        <authorList>
            <person name="Horn F."/>
            <person name="Linde J."/>
            <person name="Mattern D.J."/>
            <person name="Walther G."/>
            <person name="Guthke R."/>
            <person name="Scherlach K."/>
            <person name="Martin K."/>
            <person name="Brakhage A.A."/>
            <person name="Petzke L."/>
            <person name="Valiante V."/>
        </authorList>
    </citation>
    <scope>NUCLEOTIDE SEQUENCE [LARGE SCALE GENOMIC DNA]</scope>
    <source>
        <strain evidence="6">SF006504</strain>
    </source>
</reference>
<dbReference type="InterPro" id="IPR020845">
    <property type="entry name" value="AMP-binding_CS"/>
</dbReference>
<dbReference type="GO" id="GO:0016405">
    <property type="term" value="F:CoA-ligase activity"/>
    <property type="evidence" value="ECO:0007669"/>
    <property type="project" value="TreeGrafter"/>
</dbReference>
<dbReference type="GO" id="GO:0019748">
    <property type="term" value="P:secondary metabolic process"/>
    <property type="evidence" value="ECO:0007669"/>
    <property type="project" value="TreeGrafter"/>
</dbReference>
<dbReference type="Pfam" id="PF00501">
    <property type="entry name" value="AMP-binding"/>
    <property type="match status" value="1"/>
</dbReference>
<dbReference type="Gene3D" id="3.30.300.30">
    <property type="match status" value="1"/>
</dbReference>
<dbReference type="OMA" id="MVIMAKF"/>
<dbReference type="Gene3D" id="3.40.50.12780">
    <property type="entry name" value="N-terminal domain of ligase-like"/>
    <property type="match status" value="1"/>
</dbReference>
<name>A0A0U5CFM8_ASPCI</name>
<comment type="similarity">
    <text evidence="1">Belongs to the ATP-dependent AMP-binding enzyme family.</text>
</comment>
<dbReference type="PANTHER" id="PTHR24096:SF149">
    <property type="entry name" value="AMP-BINDING DOMAIN-CONTAINING PROTEIN-RELATED"/>
    <property type="match status" value="1"/>
</dbReference>